<comment type="caution">
    <text evidence="2">The sequence shown here is derived from an EMBL/GenBank/DDBJ whole genome shotgun (WGS) entry which is preliminary data.</text>
</comment>
<dbReference type="AlphaFoldDB" id="A0A976IKZ4"/>
<dbReference type="RefSeq" id="XP_067823223.1">
    <property type="nucleotide sequence ID" value="XM_067966970.1"/>
</dbReference>
<name>A0A976IKZ4_BRELC</name>
<dbReference type="GeneID" id="94352641"/>
<keyword evidence="3" id="KW-1185">Reference proteome</keyword>
<feature type="compositionally biased region" description="Polar residues" evidence="1">
    <location>
        <begin position="1"/>
        <end position="10"/>
    </location>
</feature>
<organism evidence="2 3">
    <name type="scientific">Bremia lactucae</name>
    <name type="common">Lettuce downy mildew</name>
    <dbReference type="NCBI Taxonomy" id="4779"/>
    <lineage>
        <taxon>Eukaryota</taxon>
        <taxon>Sar</taxon>
        <taxon>Stramenopiles</taxon>
        <taxon>Oomycota</taxon>
        <taxon>Peronosporomycetes</taxon>
        <taxon>Peronosporales</taxon>
        <taxon>Peronosporaceae</taxon>
        <taxon>Bremia</taxon>
    </lineage>
</organism>
<accession>A0A976IKZ4</accession>
<dbReference type="EMBL" id="SHOA02000018">
    <property type="protein sequence ID" value="TDH73725.1"/>
    <property type="molecule type" value="Genomic_DNA"/>
</dbReference>
<evidence type="ECO:0000313" key="3">
    <source>
        <dbReference type="Proteomes" id="UP000294530"/>
    </source>
</evidence>
<feature type="compositionally biased region" description="Polar residues" evidence="1">
    <location>
        <begin position="54"/>
        <end position="67"/>
    </location>
</feature>
<proteinExistence type="predicted"/>
<gene>
    <name evidence="2" type="ORF">CCR75_008923</name>
</gene>
<feature type="compositionally biased region" description="Basic and acidic residues" evidence="1">
    <location>
        <begin position="23"/>
        <end position="36"/>
    </location>
</feature>
<feature type="region of interest" description="Disordered" evidence="1">
    <location>
        <begin position="1"/>
        <end position="71"/>
    </location>
</feature>
<dbReference type="Proteomes" id="UP000294530">
    <property type="component" value="Unassembled WGS sequence"/>
</dbReference>
<dbReference type="KEGG" id="blac:94352641"/>
<evidence type="ECO:0000313" key="2">
    <source>
        <dbReference type="EMBL" id="TDH73725.1"/>
    </source>
</evidence>
<evidence type="ECO:0000256" key="1">
    <source>
        <dbReference type="SAM" id="MobiDB-lite"/>
    </source>
</evidence>
<reference evidence="2 3" key="1">
    <citation type="journal article" date="2021" name="Genome Biol.">
        <title>AFLAP: assembly-free linkage analysis pipeline using k-mers from genome sequencing data.</title>
        <authorList>
            <person name="Fletcher K."/>
            <person name="Zhang L."/>
            <person name="Gil J."/>
            <person name="Han R."/>
            <person name="Cavanaugh K."/>
            <person name="Michelmore R."/>
        </authorList>
    </citation>
    <scope>NUCLEOTIDE SEQUENCE [LARGE SCALE GENOMIC DNA]</scope>
    <source>
        <strain evidence="2 3">SF5</strain>
    </source>
</reference>
<sequence length="91" mass="9761">MTAKAVNSSHFKLDMKGQAANITEEKNGGSAQDRKSPVTRNGTPVLSEPEPQENHSGLTAPMQSGSRSWARKGALQVTLKGTKIIFGVLQR</sequence>
<protein>
    <submittedName>
        <fullName evidence="2">Uncharacterized protein</fullName>
    </submittedName>
</protein>